<dbReference type="SUPFAM" id="SSF53335">
    <property type="entry name" value="S-adenosyl-L-methionine-dependent methyltransferases"/>
    <property type="match status" value="1"/>
</dbReference>
<keyword evidence="3" id="KW-1185">Reference proteome</keyword>
<evidence type="ECO:0000313" key="3">
    <source>
        <dbReference type="Proteomes" id="UP001597079"/>
    </source>
</evidence>
<name>A0ABW4JHB2_9BACL</name>
<proteinExistence type="predicted"/>
<gene>
    <name evidence="2" type="ORF">ACFSB2_10420</name>
</gene>
<protein>
    <submittedName>
        <fullName evidence="2">Spermidine synthase</fullName>
    </submittedName>
</protein>
<dbReference type="PANTHER" id="PTHR43317:SF1">
    <property type="entry name" value="THERMOSPERMINE SYNTHASE ACAULIS5"/>
    <property type="match status" value="1"/>
</dbReference>
<comment type="caution">
    <text evidence="2">The sequence shown here is derived from an EMBL/GenBank/DDBJ whole genome shotgun (WGS) entry which is preliminary data.</text>
</comment>
<evidence type="ECO:0000256" key="1">
    <source>
        <dbReference type="ARBA" id="ARBA00023115"/>
    </source>
</evidence>
<evidence type="ECO:0000313" key="2">
    <source>
        <dbReference type="EMBL" id="MFD1675108.1"/>
    </source>
</evidence>
<dbReference type="InterPro" id="IPR029063">
    <property type="entry name" value="SAM-dependent_MTases_sf"/>
</dbReference>
<dbReference type="PANTHER" id="PTHR43317">
    <property type="entry name" value="THERMOSPERMINE SYNTHASE ACAULIS5"/>
    <property type="match status" value="1"/>
</dbReference>
<organism evidence="2 3">
    <name type="scientific">Alicyclobacillus fodiniaquatilis</name>
    <dbReference type="NCBI Taxonomy" id="1661150"/>
    <lineage>
        <taxon>Bacteria</taxon>
        <taxon>Bacillati</taxon>
        <taxon>Bacillota</taxon>
        <taxon>Bacilli</taxon>
        <taxon>Bacillales</taxon>
        <taxon>Alicyclobacillaceae</taxon>
        <taxon>Alicyclobacillus</taxon>
    </lineage>
</organism>
<dbReference type="CDD" id="cd02440">
    <property type="entry name" value="AdoMet_MTases"/>
    <property type="match status" value="1"/>
</dbReference>
<dbReference type="Gene3D" id="3.40.50.150">
    <property type="entry name" value="Vaccinia Virus protein VP39"/>
    <property type="match status" value="1"/>
</dbReference>
<accession>A0ABW4JHB2</accession>
<sequence length="256" mass="29261">MGLNTISIIYSEQGTIHRQIEVVERNQLRMMRFGKRGGWQGARDMSRPDRPVFPYQRAFRALVHTMDEVKTFLSVGVGTGTALHSLLAEYPDAVLQGVEIDQTVLDVAIHYFDAPSHRRADYWVGDGIAFLRADLPMRYDMVFIDAFMRNDIYQPALSPEVIKALPNVITEHGVVVYNVIGFSMRRSALGSFTEAAKQNFAHVMELPVGLPFSDQNRLVILTNDDVFIKRARKRIAEVSVMSPLERIWWPVRLRRL</sequence>
<keyword evidence="1" id="KW-0620">Polyamine biosynthesis</keyword>
<reference evidence="3" key="1">
    <citation type="journal article" date="2019" name="Int. J. Syst. Evol. Microbiol.">
        <title>The Global Catalogue of Microorganisms (GCM) 10K type strain sequencing project: providing services to taxonomists for standard genome sequencing and annotation.</title>
        <authorList>
            <consortium name="The Broad Institute Genomics Platform"/>
            <consortium name="The Broad Institute Genome Sequencing Center for Infectious Disease"/>
            <person name="Wu L."/>
            <person name="Ma J."/>
        </authorList>
    </citation>
    <scope>NUCLEOTIDE SEQUENCE [LARGE SCALE GENOMIC DNA]</scope>
    <source>
        <strain evidence="3">CGMCC 1.12286</strain>
    </source>
</reference>
<dbReference type="Proteomes" id="UP001597079">
    <property type="component" value="Unassembled WGS sequence"/>
</dbReference>
<dbReference type="Pfam" id="PF01564">
    <property type="entry name" value="Spermine_synth"/>
    <property type="match status" value="1"/>
</dbReference>
<dbReference type="RefSeq" id="WP_377942967.1">
    <property type="nucleotide sequence ID" value="NZ_JBHUCX010000024.1"/>
</dbReference>
<dbReference type="EMBL" id="JBHUCX010000024">
    <property type="protein sequence ID" value="MFD1675108.1"/>
    <property type="molecule type" value="Genomic_DNA"/>
</dbReference>